<feature type="region of interest" description="Disordered" evidence="1">
    <location>
        <begin position="20"/>
        <end position="56"/>
    </location>
</feature>
<evidence type="ECO:0000256" key="1">
    <source>
        <dbReference type="SAM" id="MobiDB-lite"/>
    </source>
</evidence>
<feature type="transmembrane region" description="Helical" evidence="2">
    <location>
        <begin position="77"/>
        <end position="97"/>
    </location>
</feature>
<reference evidence="3 4" key="1">
    <citation type="submission" date="2018-06" db="EMBL/GenBank/DDBJ databases">
        <authorList>
            <consortium name="Pathogen Informatics"/>
            <person name="Doyle S."/>
        </authorList>
    </citation>
    <scope>NUCLEOTIDE SEQUENCE [LARGE SCALE GENOMIC DNA]</scope>
    <source>
        <strain evidence="3 4">NCTC1542</strain>
    </source>
</reference>
<keyword evidence="2" id="KW-0812">Transmembrane</keyword>
<sequence length="195" mass="21787">MMFSVNERYRVRELTADKRVIRHSATRRPTNPTSRSIRIKPRPEKAPEPPQKRSKGQIVEGWFKEELFYRDIATRSLAAVLVTLVLYVGGVTLGYIGTPPAKAVFLLISAVVLAILAGLVWYANLNKRPLRATIIAFVACTATFAANQYGVQRFGSVDWTDWTEKWNLVATAVLAALFVVTAVMVRSRHRARSAG</sequence>
<keyword evidence="2" id="KW-1133">Transmembrane helix</keyword>
<evidence type="ECO:0000256" key="2">
    <source>
        <dbReference type="SAM" id="Phobius"/>
    </source>
</evidence>
<evidence type="ECO:0000313" key="4">
    <source>
        <dbReference type="Proteomes" id="UP000255389"/>
    </source>
</evidence>
<dbReference type="Proteomes" id="UP000255389">
    <property type="component" value="Unassembled WGS sequence"/>
</dbReference>
<feature type="transmembrane region" description="Helical" evidence="2">
    <location>
        <begin position="130"/>
        <end position="146"/>
    </location>
</feature>
<accession>A0A378WEH5</accession>
<gene>
    <name evidence="3" type="ORF">NCTC1542_06991</name>
</gene>
<dbReference type="EMBL" id="UGQY01000006">
    <property type="protein sequence ID" value="SUA31636.1"/>
    <property type="molecule type" value="Genomic_DNA"/>
</dbReference>
<keyword evidence="2" id="KW-0472">Membrane</keyword>
<protein>
    <recommendedName>
        <fullName evidence="5">Transmembrane protein</fullName>
    </recommendedName>
</protein>
<evidence type="ECO:0008006" key="5">
    <source>
        <dbReference type="Google" id="ProtNLM"/>
    </source>
</evidence>
<proteinExistence type="predicted"/>
<dbReference type="AlphaFoldDB" id="A0A378WEH5"/>
<feature type="transmembrane region" description="Helical" evidence="2">
    <location>
        <begin position="103"/>
        <end position="123"/>
    </location>
</feature>
<feature type="compositionally biased region" description="Polar residues" evidence="1">
    <location>
        <begin position="27"/>
        <end position="36"/>
    </location>
</feature>
<evidence type="ECO:0000313" key="3">
    <source>
        <dbReference type="EMBL" id="SUA31636.1"/>
    </source>
</evidence>
<name>A0A378WEH5_MYCFO</name>
<feature type="compositionally biased region" description="Basic and acidic residues" evidence="1">
    <location>
        <begin position="41"/>
        <end position="51"/>
    </location>
</feature>
<feature type="transmembrane region" description="Helical" evidence="2">
    <location>
        <begin position="166"/>
        <end position="185"/>
    </location>
</feature>
<organism evidence="3 4">
    <name type="scientific">Mycolicibacterium fortuitum</name>
    <name type="common">Mycobacterium fortuitum</name>
    <dbReference type="NCBI Taxonomy" id="1766"/>
    <lineage>
        <taxon>Bacteria</taxon>
        <taxon>Bacillati</taxon>
        <taxon>Actinomycetota</taxon>
        <taxon>Actinomycetes</taxon>
        <taxon>Mycobacteriales</taxon>
        <taxon>Mycobacteriaceae</taxon>
        <taxon>Mycolicibacterium</taxon>
    </lineage>
</organism>